<dbReference type="CDD" id="cd17252">
    <property type="entry name" value="RMtype1_S_EcoKI-TRD1-CR1_like"/>
    <property type="match status" value="1"/>
</dbReference>
<accession>A0A1H2TBJ3</accession>
<keyword evidence="3" id="KW-0238">DNA-binding</keyword>
<dbReference type="PANTHER" id="PTHR30408:SF12">
    <property type="entry name" value="TYPE I RESTRICTION ENZYME MJAVIII SPECIFICITY SUBUNIT"/>
    <property type="match status" value="1"/>
</dbReference>
<sequence length="204" mass="23339">MKKYKLGDIADIIGGVTYDKKDIVSEGIRILRGGNIQNNTIILKNDDVFLPDSYYNISNALKEFDTVIVASTGSVDVLGKSATVFSPLNNIQIGAFLRIIRPKKKEYASLIAYYLRSRYFRNYIQKQAKGTSINNIRNEYLENFYLHLPDDSMIENFSTLYENIEKKLNLNRAINHNLAVSHYWHFTLPSPDHSLKEGVTRLVA</sequence>
<dbReference type="GO" id="GO:0009307">
    <property type="term" value="P:DNA restriction-modification system"/>
    <property type="evidence" value="ECO:0007669"/>
    <property type="project" value="UniProtKB-KW"/>
</dbReference>
<dbReference type="PANTHER" id="PTHR30408">
    <property type="entry name" value="TYPE-1 RESTRICTION ENZYME ECOKI SPECIFICITY PROTEIN"/>
    <property type="match status" value="1"/>
</dbReference>
<dbReference type="RefSeq" id="WP_016420275.1">
    <property type="nucleotide sequence ID" value="NZ_FNND01000002.1"/>
</dbReference>
<dbReference type="SUPFAM" id="SSF116734">
    <property type="entry name" value="DNA methylase specificity domain"/>
    <property type="match status" value="1"/>
</dbReference>
<dbReference type="GeneID" id="85016228"/>
<dbReference type="InterPro" id="IPR052021">
    <property type="entry name" value="Type-I_RS_S_subunit"/>
</dbReference>
<proteinExistence type="inferred from homology"/>
<keyword evidence="2" id="KW-0680">Restriction system</keyword>
<dbReference type="GO" id="GO:0003677">
    <property type="term" value="F:DNA binding"/>
    <property type="evidence" value="ECO:0007669"/>
    <property type="project" value="UniProtKB-KW"/>
</dbReference>
<dbReference type="OrthoDB" id="9816225at2"/>
<name>A0A1H2TBJ3_9FLAO</name>
<dbReference type="AlphaFoldDB" id="A0A1H2TBJ3"/>
<gene>
    <name evidence="5" type="ORF">SAMN05444420_102130</name>
</gene>
<dbReference type="Pfam" id="PF01420">
    <property type="entry name" value="Methylase_S"/>
    <property type="match status" value="1"/>
</dbReference>
<comment type="caution">
    <text evidence="5">The sequence shown here is derived from an EMBL/GenBank/DDBJ whole genome shotgun (WGS) entry which is preliminary data.</text>
</comment>
<evidence type="ECO:0000259" key="4">
    <source>
        <dbReference type="Pfam" id="PF01420"/>
    </source>
</evidence>
<evidence type="ECO:0000256" key="1">
    <source>
        <dbReference type="ARBA" id="ARBA00010923"/>
    </source>
</evidence>
<evidence type="ECO:0000256" key="3">
    <source>
        <dbReference type="ARBA" id="ARBA00023125"/>
    </source>
</evidence>
<dbReference type="InterPro" id="IPR000055">
    <property type="entry name" value="Restrct_endonuc_typeI_TRD"/>
</dbReference>
<dbReference type="Proteomes" id="UP000182771">
    <property type="component" value="Unassembled WGS sequence"/>
</dbReference>
<keyword evidence="6" id="KW-1185">Reference proteome</keyword>
<evidence type="ECO:0000256" key="2">
    <source>
        <dbReference type="ARBA" id="ARBA00022747"/>
    </source>
</evidence>
<reference evidence="5 6" key="1">
    <citation type="submission" date="2016-10" db="EMBL/GenBank/DDBJ databases">
        <authorList>
            <person name="Varghese N."/>
            <person name="Submissions S."/>
        </authorList>
    </citation>
    <scope>NUCLEOTIDE SEQUENCE [LARGE SCALE GENOMIC DNA]</scope>
    <source>
        <strain evidence="5 6">DSM 11449</strain>
    </source>
</reference>
<comment type="similarity">
    <text evidence="1">Belongs to the type-I restriction system S methylase family.</text>
</comment>
<organism evidence="5 6">
    <name type="scientific">Capnocytophaga granulosa</name>
    <dbReference type="NCBI Taxonomy" id="45242"/>
    <lineage>
        <taxon>Bacteria</taxon>
        <taxon>Pseudomonadati</taxon>
        <taxon>Bacteroidota</taxon>
        <taxon>Flavobacteriia</taxon>
        <taxon>Flavobacteriales</taxon>
        <taxon>Flavobacteriaceae</taxon>
        <taxon>Capnocytophaga</taxon>
    </lineage>
</organism>
<dbReference type="InterPro" id="IPR044946">
    <property type="entry name" value="Restrct_endonuc_typeI_TRD_sf"/>
</dbReference>
<feature type="domain" description="Type I restriction modification DNA specificity" evidence="4">
    <location>
        <begin position="2"/>
        <end position="167"/>
    </location>
</feature>
<dbReference type="EMBL" id="FNND01000002">
    <property type="protein sequence ID" value="SDW40609.1"/>
    <property type="molecule type" value="Genomic_DNA"/>
</dbReference>
<evidence type="ECO:0000313" key="6">
    <source>
        <dbReference type="Proteomes" id="UP000182771"/>
    </source>
</evidence>
<evidence type="ECO:0000313" key="5">
    <source>
        <dbReference type="EMBL" id="SDW40609.1"/>
    </source>
</evidence>
<protein>
    <submittedName>
        <fullName evidence="5">Type I restriction enzyme, S subunit</fullName>
    </submittedName>
</protein>
<dbReference type="Gene3D" id="3.90.220.20">
    <property type="entry name" value="DNA methylase specificity domains"/>
    <property type="match status" value="1"/>
</dbReference>